<sequence length="179" mass="19781">MSLFDHDALQIDRLESFSRDPLTIWTPSGRPVAVAEAASRRNIINWGPKAWRLVENGRTVMTIRDPRHLGRDKFVIEDASGHRLAKVTLTIGTYALIVEVADGFRLKTSTAAGFGAATLFFHDDRKAAEVINPGEDAEPERQVIRFAPSLPPLYRGAILGTAVIAQMLQHKSHLSDLLS</sequence>
<evidence type="ECO:0000313" key="2">
    <source>
        <dbReference type="Proteomes" id="UP000251995"/>
    </source>
</evidence>
<dbReference type="KEGG" id="acij:JS278_00566"/>
<evidence type="ECO:0000313" key="1">
    <source>
        <dbReference type="EMBL" id="AXE37759.1"/>
    </source>
</evidence>
<protein>
    <submittedName>
        <fullName evidence="1">Uncharacterized protein</fullName>
    </submittedName>
</protein>
<dbReference type="OrthoDB" id="9938336at2"/>
<dbReference type="RefSeq" id="WP_114043880.1">
    <property type="nucleotide sequence ID" value="NZ_CP025198.1"/>
</dbReference>
<organism evidence="1 2">
    <name type="scientific">Acidipropionibacterium virtanenii</name>
    <dbReference type="NCBI Taxonomy" id="2057246"/>
    <lineage>
        <taxon>Bacteria</taxon>
        <taxon>Bacillati</taxon>
        <taxon>Actinomycetota</taxon>
        <taxon>Actinomycetes</taxon>
        <taxon>Propionibacteriales</taxon>
        <taxon>Propionibacteriaceae</taxon>
        <taxon>Acidipropionibacterium</taxon>
    </lineage>
</organism>
<dbReference type="AlphaFoldDB" id="A0A344UR61"/>
<keyword evidence="2" id="KW-1185">Reference proteome</keyword>
<name>A0A344UR61_9ACTN</name>
<dbReference type="EMBL" id="CP025198">
    <property type="protein sequence ID" value="AXE37759.1"/>
    <property type="molecule type" value="Genomic_DNA"/>
</dbReference>
<reference evidence="1 2" key="1">
    <citation type="submission" date="2017-12" db="EMBL/GenBank/DDBJ databases">
        <title>The whole genome sequence of the Acidipropionibacterium virtanenii sp. nov. type strain JS278.</title>
        <authorList>
            <person name="Laine P."/>
            <person name="Deptula P."/>
            <person name="Varmanen P."/>
            <person name="Auvinen P."/>
        </authorList>
    </citation>
    <scope>NUCLEOTIDE SEQUENCE [LARGE SCALE GENOMIC DNA]</scope>
    <source>
        <strain evidence="1 2">JS278</strain>
    </source>
</reference>
<proteinExistence type="predicted"/>
<gene>
    <name evidence="1" type="ORF">JS278_00566</name>
</gene>
<dbReference type="Proteomes" id="UP000251995">
    <property type="component" value="Chromosome"/>
</dbReference>
<accession>A0A344UR61</accession>